<name>A0A0Q0RF67_9ARCH</name>
<dbReference type="InterPro" id="IPR052030">
    <property type="entry name" value="Peptidase_M20/M20A_hydrolases"/>
</dbReference>
<dbReference type="InterPro" id="IPR017439">
    <property type="entry name" value="Amidohydrolase"/>
</dbReference>
<dbReference type="GO" id="GO:0071713">
    <property type="term" value="F:para-aminobenzoyl-glutamate hydrolase activity"/>
    <property type="evidence" value="ECO:0007669"/>
    <property type="project" value="TreeGrafter"/>
</dbReference>
<feature type="domain" description="Peptidase M20 dimerisation" evidence="2">
    <location>
        <begin position="165"/>
        <end position="259"/>
    </location>
</feature>
<dbReference type="InterPro" id="IPR011650">
    <property type="entry name" value="Peptidase_M20_dimer"/>
</dbReference>
<dbReference type="AlphaFoldDB" id="A0A0Q0RF67"/>
<evidence type="ECO:0000256" key="1">
    <source>
        <dbReference type="PIRNR" id="PIRNR037226"/>
    </source>
</evidence>
<reference evidence="3 4" key="1">
    <citation type="submission" date="2015-09" db="EMBL/GenBank/DDBJ databases">
        <title>Heavy metals and arsenic resistance mechanisms in polyextremophilic archaea of the family Ferroplasmaceae.</title>
        <authorList>
            <person name="Bulaev A.G."/>
            <person name="Kanygina A.V."/>
        </authorList>
    </citation>
    <scope>NUCLEOTIDE SEQUENCE [LARGE SCALE GENOMIC DNA]</scope>
    <source>
        <strain evidence="3 4">BH2</strain>
    </source>
</reference>
<protein>
    <recommendedName>
        <fullName evidence="1">Peptidase M20 domain-containing protein 2</fullName>
    </recommendedName>
</protein>
<sequence length="391" mass="42746">MALTVMYDDNFRELILDVSSKIYNFAEIGSQEYKSSKLLMEILQSKGFVITNPYMGMDTAFRAEYGIGHPAVGILAEFDALPNGHSCGHNLISAWALGTAIKVAESLKSGRIVVFGTPSEEGIGPYAGSKAIMAEKGAFKDIDFVMGMHPDDRWAVGSKALADAEMEFTFLGKSAHMAASPCYGINALDALVTSYTAINNMRDWIKNDKHSVIGMIIKEGGRASNVVPDRAVLEVDVRSSSSDFLKKLVLKIKKLVKSVSEGFGTQLIIKDLMPMYTEYKPNKTIDSILLKNLNKFNINAYNIDNEEGYGCGSTDEANVSLSVPTGHIDMKIGTNIPGHSDEFRNAANPKRAANNLFTTINVAYNSIMEILENQETLVKIKNEFGGDHGEN</sequence>
<dbReference type="GO" id="GO:0016805">
    <property type="term" value="F:dipeptidase activity"/>
    <property type="evidence" value="ECO:0007669"/>
    <property type="project" value="InterPro"/>
</dbReference>
<dbReference type="Gene3D" id="3.40.630.10">
    <property type="entry name" value="Zn peptidases"/>
    <property type="match status" value="1"/>
</dbReference>
<evidence type="ECO:0000313" key="3">
    <source>
        <dbReference type="EMBL" id="KQB33728.1"/>
    </source>
</evidence>
<dbReference type="GO" id="GO:0005737">
    <property type="term" value="C:cytoplasm"/>
    <property type="evidence" value="ECO:0007669"/>
    <property type="project" value="TreeGrafter"/>
</dbReference>
<dbReference type="InterPro" id="IPR036264">
    <property type="entry name" value="Bact_exopeptidase_dim_dom"/>
</dbReference>
<keyword evidence="3" id="KW-0378">Hydrolase</keyword>
<dbReference type="InterPro" id="IPR017144">
    <property type="entry name" value="Xaa-Arg_dipeptidase"/>
</dbReference>
<gene>
    <name evidence="3" type="ORF">AOG55_02115</name>
</gene>
<comment type="similarity">
    <text evidence="1">Belongs to the peptidase M20A family.</text>
</comment>
<dbReference type="InParanoid" id="A0A0Q0RF67"/>
<comment type="caution">
    <text evidence="3">The sequence shown here is derived from an EMBL/GenBank/DDBJ whole genome shotgun (WGS) entry which is preliminary data.</text>
</comment>
<keyword evidence="4" id="KW-1185">Reference proteome</keyword>
<dbReference type="EMBL" id="LKBH01000296">
    <property type="protein sequence ID" value="KQB33728.1"/>
    <property type="molecule type" value="Genomic_DNA"/>
</dbReference>
<dbReference type="Proteomes" id="UP000050301">
    <property type="component" value="Unassembled WGS sequence"/>
</dbReference>
<dbReference type="Pfam" id="PF07687">
    <property type="entry name" value="M20_dimer"/>
    <property type="match status" value="1"/>
</dbReference>
<proteinExistence type="inferred from homology"/>
<evidence type="ECO:0000313" key="4">
    <source>
        <dbReference type="Proteomes" id="UP000050301"/>
    </source>
</evidence>
<dbReference type="PIRSF" id="PIRSF037226">
    <property type="entry name" value="Amidohydrolase_ACY1L2_prd"/>
    <property type="match status" value="1"/>
</dbReference>
<accession>A0A0Q0RF67</accession>
<dbReference type="SUPFAM" id="SSF53187">
    <property type="entry name" value="Zn-dependent exopeptidases"/>
    <property type="match status" value="1"/>
</dbReference>
<organism evidence="3 4">
    <name type="scientific">Acidiplasma cupricumulans</name>
    <dbReference type="NCBI Taxonomy" id="312540"/>
    <lineage>
        <taxon>Archaea</taxon>
        <taxon>Methanobacteriati</taxon>
        <taxon>Thermoplasmatota</taxon>
        <taxon>Thermoplasmata</taxon>
        <taxon>Thermoplasmatales</taxon>
        <taxon>Ferroplasmaceae</taxon>
        <taxon>Acidiplasma</taxon>
    </lineage>
</organism>
<dbReference type="NCBIfam" id="TIGR01891">
    <property type="entry name" value="amidohydrolases"/>
    <property type="match status" value="1"/>
</dbReference>
<dbReference type="Gene3D" id="3.30.70.360">
    <property type="match status" value="1"/>
</dbReference>
<dbReference type="PANTHER" id="PTHR30575">
    <property type="entry name" value="PEPTIDASE M20"/>
    <property type="match status" value="1"/>
</dbReference>
<dbReference type="PANTHER" id="PTHR30575:SF0">
    <property type="entry name" value="XAA-ARG DIPEPTIDASE"/>
    <property type="match status" value="1"/>
</dbReference>
<dbReference type="GO" id="GO:0046657">
    <property type="term" value="P:folic acid catabolic process"/>
    <property type="evidence" value="ECO:0007669"/>
    <property type="project" value="TreeGrafter"/>
</dbReference>
<dbReference type="SUPFAM" id="SSF55031">
    <property type="entry name" value="Bacterial exopeptidase dimerisation domain"/>
    <property type="match status" value="1"/>
</dbReference>
<evidence type="ECO:0000259" key="2">
    <source>
        <dbReference type="Pfam" id="PF07687"/>
    </source>
</evidence>